<keyword evidence="5 11" id="KW-1133">Transmembrane helix</keyword>
<evidence type="ECO:0000256" key="3">
    <source>
        <dbReference type="ARBA" id="ARBA00022692"/>
    </source>
</evidence>
<dbReference type="CDD" id="cd03505">
    <property type="entry name" value="Delta9-FADS-like"/>
    <property type="match status" value="1"/>
</dbReference>
<evidence type="ECO:0000256" key="11">
    <source>
        <dbReference type="SAM" id="Phobius"/>
    </source>
</evidence>
<gene>
    <name evidence="13" type="primary">desC_2</name>
    <name evidence="13" type="ORF">Plo01_54870</name>
</gene>
<accession>A0A8J3RQ37</accession>
<keyword evidence="3 11" id="KW-0812">Transmembrane</keyword>
<dbReference type="PANTHER" id="PTHR11351:SF3">
    <property type="entry name" value="BLL4393 PROTEIN"/>
    <property type="match status" value="1"/>
</dbReference>
<dbReference type="InterPro" id="IPR015876">
    <property type="entry name" value="Acyl-CoA_DS"/>
</dbReference>
<keyword evidence="9 11" id="KW-0472">Membrane</keyword>
<keyword evidence="6" id="KW-0560">Oxidoreductase</keyword>
<dbReference type="GO" id="GO:0016020">
    <property type="term" value="C:membrane"/>
    <property type="evidence" value="ECO:0007669"/>
    <property type="project" value="UniProtKB-SubCell"/>
</dbReference>
<dbReference type="Pfam" id="PF00487">
    <property type="entry name" value="FA_desaturase"/>
    <property type="match status" value="1"/>
</dbReference>
<keyword evidence="4" id="KW-0276">Fatty acid metabolism</keyword>
<organism evidence="13 14">
    <name type="scientific">Planobispora longispora</name>
    <dbReference type="NCBI Taxonomy" id="28887"/>
    <lineage>
        <taxon>Bacteria</taxon>
        <taxon>Bacillati</taxon>
        <taxon>Actinomycetota</taxon>
        <taxon>Actinomycetes</taxon>
        <taxon>Streptosporangiales</taxon>
        <taxon>Streptosporangiaceae</taxon>
        <taxon>Planobispora</taxon>
    </lineage>
</organism>
<feature type="region of interest" description="Disordered" evidence="10">
    <location>
        <begin position="324"/>
        <end position="373"/>
    </location>
</feature>
<evidence type="ECO:0000313" key="13">
    <source>
        <dbReference type="EMBL" id="GIH79058.1"/>
    </source>
</evidence>
<dbReference type="Proteomes" id="UP000616724">
    <property type="component" value="Unassembled WGS sequence"/>
</dbReference>
<feature type="region of interest" description="Disordered" evidence="10">
    <location>
        <begin position="1"/>
        <end position="22"/>
    </location>
</feature>
<evidence type="ECO:0000256" key="10">
    <source>
        <dbReference type="SAM" id="MobiDB-lite"/>
    </source>
</evidence>
<sequence length="373" mass="40960">MRPHSHAEAYDGRSPFPQAAPRPAVHTGQVALTTAIVLTPFLALAAGVWLAWGNGITLTDLLLAVVFYIVTGFGVTVGFHRLLTHRSFTARPWLRATLAVAGSMSFQGNLIDWVAVHRRHHAFTDRPGDPHSPHRHGAHLGGQLRGLAHAHLGWLFTDRHVPAERYAPDLLGDPMMVRIARAFPALCAASLLLPFAAGWAISGSLYGGLTALLWAGLVRIALLQHVTWSVNSLCHMIGNRPHATRKHDRSTNLWPLAVLSFGESWNNGHHSQPSCARHGRGRRRIDPSAALIRLFERLHWADHVHWHTPGDLQRPRTVASIHSLRTGTSPTSAVPHLTGRRNGARRGDRRRPATARKTRIWPRTAPPTSPGGG</sequence>
<proteinExistence type="inferred from homology"/>
<dbReference type="InterPro" id="IPR005804">
    <property type="entry name" value="FA_desaturase_dom"/>
</dbReference>
<evidence type="ECO:0000256" key="7">
    <source>
        <dbReference type="ARBA" id="ARBA00023004"/>
    </source>
</evidence>
<comment type="subcellular location">
    <subcellularLocation>
        <location evidence="1">Membrane</location>
        <topology evidence="1">Multi-pass membrane protein</topology>
    </subcellularLocation>
</comment>
<feature type="transmembrane region" description="Helical" evidence="11">
    <location>
        <begin position="179"/>
        <end position="199"/>
    </location>
</feature>
<evidence type="ECO:0000313" key="14">
    <source>
        <dbReference type="Proteomes" id="UP000616724"/>
    </source>
</evidence>
<feature type="transmembrane region" description="Helical" evidence="11">
    <location>
        <begin position="58"/>
        <end position="79"/>
    </location>
</feature>
<feature type="compositionally biased region" description="Basic residues" evidence="10">
    <location>
        <begin position="338"/>
        <end position="360"/>
    </location>
</feature>
<dbReference type="AlphaFoldDB" id="A0A8J3RQ37"/>
<keyword evidence="8" id="KW-0443">Lipid metabolism</keyword>
<evidence type="ECO:0000256" key="5">
    <source>
        <dbReference type="ARBA" id="ARBA00022989"/>
    </source>
</evidence>
<feature type="domain" description="Fatty acid desaturase" evidence="12">
    <location>
        <begin position="64"/>
        <end position="277"/>
    </location>
</feature>
<dbReference type="PANTHER" id="PTHR11351">
    <property type="entry name" value="ACYL-COA DESATURASE"/>
    <property type="match status" value="1"/>
</dbReference>
<evidence type="ECO:0000256" key="8">
    <source>
        <dbReference type="ARBA" id="ARBA00023098"/>
    </source>
</evidence>
<keyword evidence="14" id="KW-1185">Reference proteome</keyword>
<dbReference type="PRINTS" id="PR00075">
    <property type="entry name" value="FACDDSATRASE"/>
</dbReference>
<evidence type="ECO:0000256" key="1">
    <source>
        <dbReference type="ARBA" id="ARBA00004141"/>
    </source>
</evidence>
<dbReference type="GO" id="GO:0016717">
    <property type="term" value="F:oxidoreductase activity, acting on paired donors, with oxidation of a pair of donors resulting in the reduction of molecular oxygen to two molecules of water"/>
    <property type="evidence" value="ECO:0007669"/>
    <property type="project" value="InterPro"/>
</dbReference>
<reference evidence="13 14" key="1">
    <citation type="submission" date="2021-01" db="EMBL/GenBank/DDBJ databases">
        <title>Whole genome shotgun sequence of Planobispora longispora NBRC 13918.</title>
        <authorList>
            <person name="Komaki H."/>
            <person name="Tamura T."/>
        </authorList>
    </citation>
    <scope>NUCLEOTIDE SEQUENCE [LARGE SCALE GENOMIC DNA]</scope>
    <source>
        <strain evidence="13 14">NBRC 13918</strain>
    </source>
</reference>
<evidence type="ECO:0000256" key="9">
    <source>
        <dbReference type="ARBA" id="ARBA00023136"/>
    </source>
</evidence>
<protein>
    <submittedName>
        <fullName evidence="13">Stearoyl-CoA desaturase</fullName>
    </submittedName>
</protein>
<keyword evidence="7" id="KW-0408">Iron</keyword>
<feature type="compositionally biased region" description="Basic and acidic residues" evidence="10">
    <location>
        <begin position="1"/>
        <end position="11"/>
    </location>
</feature>
<dbReference type="GO" id="GO:0006631">
    <property type="term" value="P:fatty acid metabolic process"/>
    <property type="evidence" value="ECO:0007669"/>
    <property type="project" value="UniProtKB-KW"/>
</dbReference>
<comment type="caution">
    <text evidence="13">The sequence shown here is derived from an EMBL/GenBank/DDBJ whole genome shotgun (WGS) entry which is preliminary data.</text>
</comment>
<feature type="transmembrane region" description="Helical" evidence="11">
    <location>
        <begin position="30"/>
        <end position="52"/>
    </location>
</feature>
<evidence type="ECO:0000256" key="4">
    <source>
        <dbReference type="ARBA" id="ARBA00022832"/>
    </source>
</evidence>
<dbReference type="RefSeq" id="WP_203893529.1">
    <property type="nucleotide sequence ID" value="NZ_BOOH01000045.1"/>
</dbReference>
<feature type="compositionally biased region" description="Pro residues" evidence="10">
    <location>
        <begin position="364"/>
        <end position="373"/>
    </location>
</feature>
<name>A0A8J3RQ37_9ACTN</name>
<comment type="similarity">
    <text evidence="2">Belongs to the fatty acid desaturase type 2 family.</text>
</comment>
<dbReference type="EMBL" id="BOOH01000045">
    <property type="protein sequence ID" value="GIH79058.1"/>
    <property type="molecule type" value="Genomic_DNA"/>
</dbReference>
<evidence type="ECO:0000259" key="12">
    <source>
        <dbReference type="Pfam" id="PF00487"/>
    </source>
</evidence>
<evidence type="ECO:0000256" key="2">
    <source>
        <dbReference type="ARBA" id="ARBA00008749"/>
    </source>
</evidence>
<evidence type="ECO:0000256" key="6">
    <source>
        <dbReference type="ARBA" id="ARBA00023002"/>
    </source>
</evidence>